<feature type="domain" description="ABC transmembrane type-2" evidence="12">
    <location>
        <begin position="34"/>
        <end position="257"/>
    </location>
</feature>
<evidence type="ECO:0000313" key="14">
    <source>
        <dbReference type="Proteomes" id="UP000323161"/>
    </source>
</evidence>
<evidence type="ECO:0000256" key="2">
    <source>
        <dbReference type="ARBA" id="ARBA00007783"/>
    </source>
</evidence>
<dbReference type="RefSeq" id="WP_149599091.1">
    <property type="nucleotide sequence ID" value="NZ_VTUU01000002.1"/>
</dbReference>
<comment type="similarity">
    <text evidence="2 11">Belongs to the ABC-2 integral membrane protein family.</text>
</comment>
<dbReference type="InterPro" id="IPR013525">
    <property type="entry name" value="ABC2_TM"/>
</dbReference>
<dbReference type="EMBL" id="VTUU01000002">
    <property type="protein sequence ID" value="KAA1174669.1"/>
    <property type="molecule type" value="Genomic_DNA"/>
</dbReference>
<evidence type="ECO:0000256" key="6">
    <source>
        <dbReference type="ARBA" id="ARBA00022692"/>
    </source>
</evidence>
<evidence type="ECO:0000256" key="10">
    <source>
        <dbReference type="ARBA" id="ARBA00023136"/>
    </source>
</evidence>
<reference evidence="13 14" key="1">
    <citation type="submission" date="2019-08" db="EMBL/GenBank/DDBJ databases">
        <title>Marinobacter ZYF650 sp. nov., a marine bacterium isolated from seawater of the Mariana trench.</title>
        <authorList>
            <person name="Ahmad W."/>
        </authorList>
    </citation>
    <scope>NUCLEOTIDE SEQUENCE [LARGE SCALE GENOMIC DNA]</scope>
    <source>
        <strain evidence="13 14">ZYF650</strain>
    </source>
</reference>
<evidence type="ECO:0000256" key="8">
    <source>
        <dbReference type="ARBA" id="ARBA00022989"/>
    </source>
</evidence>
<keyword evidence="4 11" id="KW-1003">Cell membrane</keyword>
<keyword evidence="5" id="KW-0762">Sugar transport</keyword>
<evidence type="ECO:0000256" key="4">
    <source>
        <dbReference type="ARBA" id="ARBA00022475"/>
    </source>
</evidence>
<evidence type="ECO:0000256" key="11">
    <source>
        <dbReference type="RuleBase" id="RU361157"/>
    </source>
</evidence>
<dbReference type="GO" id="GO:0140359">
    <property type="term" value="F:ABC-type transporter activity"/>
    <property type="evidence" value="ECO:0007669"/>
    <property type="project" value="InterPro"/>
</dbReference>
<dbReference type="GO" id="GO:0043190">
    <property type="term" value="C:ATP-binding cassette (ABC) transporter complex"/>
    <property type="evidence" value="ECO:0007669"/>
    <property type="project" value="InterPro"/>
</dbReference>
<feature type="transmembrane region" description="Helical" evidence="11">
    <location>
        <begin position="116"/>
        <end position="137"/>
    </location>
</feature>
<dbReference type="Pfam" id="PF01061">
    <property type="entry name" value="ABC2_membrane"/>
    <property type="match status" value="1"/>
</dbReference>
<dbReference type="GO" id="GO:0015774">
    <property type="term" value="P:polysaccharide transport"/>
    <property type="evidence" value="ECO:0007669"/>
    <property type="project" value="UniProtKB-KW"/>
</dbReference>
<dbReference type="PANTHER" id="PTHR30413">
    <property type="entry name" value="INNER MEMBRANE TRANSPORT PERMEASE"/>
    <property type="match status" value="1"/>
</dbReference>
<feature type="transmembrane region" description="Helical" evidence="11">
    <location>
        <begin position="182"/>
        <end position="200"/>
    </location>
</feature>
<evidence type="ECO:0000259" key="12">
    <source>
        <dbReference type="PROSITE" id="PS51012"/>
    </source>
</evidence>
<name>A0A5B0VL10_9GAMM</name>
<feature type="transmembrane region" description="Helical" evidence="11">
    <location>
        <begin position="36"/>
        <end position="57"/>
    </location>
</feature>
<keyword evidence="9" id="KW-0625">Polysaccharide transport</keyword>
<gene>
    <name evidence="13" type="ORF">FWJ25_04570</name>
</gene>
<comment type="caution">
    <text evidence="13">The sequence shown here is derived from an EMBL/GenBank/DDBJ whole genome shotgun (WGS) entry which is preliminary data.</text>
</comment>
<evidence type="ECO:0000256" key="1">
    <source>
        <dbReference type="ARBA" id="ARBA00004651"/>
    </source>
</evidence>
<evidence type="ECO:0000256" key="9">
    <source>
        <dbReference type="ARBA" id="ARBA00023047"/>
    </source>
</evidence>
<dbReference type="InterPro" id="IPR000412">
    <property type="entry name" value="ABC_2_transport"/>
</dbReference>
<evidence type="ECO:0000256" key="3">
    <source>
        <dbReference type="ARBA" id="ARBA00022448"/>
    </source>
</evidence>
<keyword evidence="6 11" id="KW-0812">Transmembrane</keyword>
<accession>A0A5B0VL10</accession>
<dbReference type="Proteomes" id="UP000323161">
    <property type="component" value="Unassembled WGS sequence"/>
</dbReference>
<sequence length="264" mass="30125">MSSYTARSPWKVSYHVWQALFLREAVARLSSDRIAWLWLIAEPIAHVALLVWVRTLIGHVRFIPGAEFIPWLVLGITLFIMFRNHMNRGMEAINANRGLFAYHQVHPVDTVLVRCFLEAAISSVVILLLIAGFSLLGHNLVPAHPLHALYIWALVVGFGTGAGLVCSVIATTLPEAAKFIRMIMFPLYFLSGVMIPVQYFPHELQYYLLFNPMLHAVELFRVGFFEGYRAVNGISVLYLHYWVWGSLFLGLLLQQRYKIRLTAQ</sequence>
<proteinExistence type="inferred from homology"/>
<dbReference type="PANTHER" id="PTHR30413:SF10">
    <property type="entry name" value="CAPSULE POLYSACCHARIDE EXPORT INNER-MEMBRANE PROTEIN CTRC"/>
    <property type="match status" value="1"/>
</dbReference>
<evidence type="ECO:0000313" key="13">
    <source>
        <dbReference type="EMBL" id="KAA1174669.1"/>
    </source>
</evidence>
<evidence type="ECO:0000256" key="5">
    <source>
        <dbReference type="ARBA" id="ARBA00022597"/>
    </source>
</evidence>
<organism evidence="13 14">
    <name type="scientific">Marinobacter salinexigens</name>
    <dbReference type="NCBI Taxonomy" id="2919747"/>
    <lineage>
        <taxon>Bacteria</taxon>
        <taxon>Pseudomonadati</taxon>
        <taxon>Pseudomonadota</taxon>
        <taxon>Gammaproteobacteria</taxon>
        <taxon>Pseudomonadales</taxon>
        <taxon>Marinobacteraceae</taxon>
        <taxon>Marinobacter</taxon>
    </lineage>
</organism>
<dbReference type="AlphaFoldDB" id="A0A5B0VL10"/>
<keyword evidence="8 11" id="KW-1133">Transmembrane helix</keyword>
<dbReference type="InterPro" id="IPR047817">
    <property type="entry name" value="ABC2_TM_bact-type"/>
</dbReference>
<dbReference type="PROSITE" id="PS51012">
    <property type="entry name" value="ABC_TM2"/>
    <property type="match status" value="1"/>
</dbReference>
<evidence type="ECO:0000256" key="7">
    <source>
        <dbReference type="ARBA" id="ARBA00022903"/>
    </source>
</evidence>
<feature type="transmembrane region" description="Helical" evidence="11">
    <location>
        <begin position="63"/>
        <end position="82"/>
    </location>
</feature>
<feature type="transmembrane region" description="Helical" evidence="11">
    <location>
        <begin position="149"/>
        <end position="170"/>
    </location>
</feature>
<feature type="transmembrane region" description="Helical" evidence="11">
    <location>
        <begin position="230"/>
        <end position="253"/>
    </location>
</feature>
<keyword evidence="7" id="KW-0972">Capsule biogenesis/degradation</keyword>
<dbReference type="PRINTS" id="PR00164">
    <property type="entry name" value="ABC2TRNSPORT"/>
</dbReference>
<keyword evidence="3 11" id="KW-0813">Transport</keyword>
<keyword evidence="10 11" id="KW-0472">Membrane</keyword>
<keyword evidence="14" id="KW-1185">Reference proteome</keyword>
<protein>
    <recommendedName>
        <fullName evidence="11">Transport permease protein</fullName>
    </recommendedName>
</protein>
<dbReference type="GO" id="GO:0015920">
    <property type="term" value="P:lipopolysaccharide transport"/>
    <property type="evidence" value="ECO:0007669"/>
    <property type="project" value="TreeGrafter"/>
</dbReference>
<comment type="subcellular location">
    <subcellularLocation>
        <location evidence="11">Cell inner membrane</location>
        <topology evidence="11">Multi-pass membrane protein</topology>
    </subcellularLocation>
    <subcellularLocation>
        <location evidence="1">Cell membrane</location>
        <topology evidence="1">Multi-pass membrane protein</topology>
    </subcellularLocation>
</comment>